<feature type="compositionally biased region" description="Acidic residues" evidence="5">
    <location>
        <begin position="947"/>
        <end position="956"/>
    </location>
</feature>
<dbReference type="GO" id="GO:0010571">
    <property type="term" value="P:positive regulation of nuclear cell cycle DNA replication"/>
    <property type="evidence" value="ECO:0007669"/>
    <property type="project" value="TreeGrafter"/>
</dbReference>
<dbReference type="FunCoup" id="A0A1W4WQN7">
    <property type="interactions" value="42"/>
</dbReference>
<keyword evidence="3" id="KW-0862">Zinc</keyword>
<feature type="region of interest" description="Disordered" evidence="5">
    <location>
        <begin position="376"/>
        <end position="397"/>
    </location>
</feature>
<dbReference type="InParanoid" id="A0A1W4WQN7"/>
<dbReference type="Pfam" id="PF07535">
    <property type="entry name" value="zf-DBF"/>
    <property type="match status" value="1"/>
</dbReference>
<feature type="compositionally biased region" description="Low complexity" evidence="5">
    <location>
        <begin position="981"/>
        <end position="992"/>
    </location>
</feature>
<name>A0A1W4WQN7_AGRPL</name>
<feature type="region of interest" description="Disordered" evidence="5">
    <location>
        <begin position="1093"/>
        <end position="1141"/>
    </location>
</feature>
<evidence type="ECO:0000256" key="1">
    <source>
        <dbReference type="ARBA" id="ARBA00022723"/>
    </source>
</evidence>
<evidence type="ECO:0000256" key="4">
    <source>
        <dbReference type="PROSITE-ProRule" id="PRU00600"/>
    </source>
</evidence>
<dbReference type="CTD" id="34974"/>
<dbReference type="GO" id="GO:0008270">
    <property type="term" value="F:zinc ion binding"/>
    <property type="evidence" value="ECO:0007669"/>
    <property type="project" value="UniProtKB-KW"/>
</dbReference>
<dbReference type="KEGG" id="apln:108737691"/>
<keyword evidence="1" id="KW-0479">Metal-binding</keyword>
<dbReference type="GO" id="GO:1901987">
    <property type="term" value="P:regulation of cell cycle phase transition"/>
    <property type="evidence" value="ECO:0007669"/>
    <property type="project" value="TreeGrafter"/>
</dbReference>
<feature type="compositionally biased region" description="Polar residues" evidence="5">
    <location>
        <begin position="791"/>
        <end position="805"/>
    </location>
</feature>
<dbReference type="Proteomes" id="UP000192223">
    <property type="component" value="Unplaced"/>
</dbReference>
<dbReference type="Gene3D" id="6.10.250.3410">
    <property type="entry name" value="DBF zinc finger"/>
    <property type="match status" value="1"/>
</dbReference>
<dbReference type="FunFam" id="6.10.250.3410:FF:000001">
    <property type="entry name" value="Protein DBF4 homolog A"/>
    <property type="match status" value="1"/>
</dbReference>
<dbReference type="AlphaFoldDB" id="A0A1W4WQN7"/>
<feature type="compositionally biased region" description="Basic residues" evidence="5">
    <location>
        <begin position="901"/>
        <end position="921"/>
    </location>
</feature>
<dbReference type="GeneID" id="108737691"/>
<feature type="compositionally biased region" description="Basic and acidic residues" evidence="5">
    <location>
        <begin position="681"/>
        <end position="691"/>
    </location>
</feature>
<feature type="compositionally biased region" description="Polar residues" evidence="5">
    <location>
        <begin position="935"/>
        <end position="946"/>
    </location>
</feature>
<dbReference type="GO" id="GO:0031431">
    <property type="term" value="C:Dbf4-dependent protein kinase complex"/>
    <property type="evidence" value="ECO:0007669"/>
    <property type="project" value="TreeGrafter"/>
</dbReference>
<keyword evidence="2 4" id="KW-0863">Zinc-finger</keyword>
<dbReference type="PANTHER" id="PTHR15375">
    <property type="entry name" value="ACTIVATOR OF S-PHASE KINASE-RELATED"/>
    <property type="match status" value="1"/>
</dbReference>
<dbReference type="InterPro" id="IPR038545">
    <property type="entry name" value="Znf_DBF_sf"/>
</dbReference>
<dbReference type="GO" id="GO:0003676">
    <property type="term" value="F:nucleic acid binding"/>
    <property type="evidence" value="ECO:0007669"/>
    <property type="project" value="InterPro"/>
</dbReference>
<dbReference type="PROSITE" id="PS51265">
    <property type="entry name" value="ZF_DBF4"/>
    <property type="match status" value="1"/>
</dbReference>
<feature type="region of interest" description="Disordered" evidence="5">
    <location>
        <begin position="736"/>
        <end position="806"/>
    </location>
</feature>
<evidence type="ECO:0000256" key="3">
    <source>
        <dbReference type="ARBA" id="ARBA00022833"/>
    </source>
</evidence>
<evidence type="ECO:0000313" key="8">
    <source>
        <dbReference type="RefSeq" id="XP_018326231.1"/>
    </source>
</evidence>
<accession>A0A1W4WQN7</accession>
<gene>
    <name evidence="8" type="primary">LOC108737691</name>
</gene>
<keyword evidence="7" id="KW-1185">Reference proteome</keyword>
<proteinExistence type="predicted"/>
<feature type="region of interest" description="Disordered" evidence="5">
    <location>
        <begin position="981"/>
        <end position="1002"/>
    </location>
</feature>
<evidence type="ECO:0000256" key="5">
    <source>
        <dbReference type="SAM" id="MobiDB-lite"/>
    </source>
</evidence>
<dbReference type="PANTHER" id="PTHR15375:SF26">
    <property type="entry name" value="PROTEIN CHIFFON"/>
    <property type="match status" value="1"/>
</dbReference>
<dbReference type="GO" id="GO:0043539">
    <property type="term" value="F:protein serine/threonine kinase activator activity"/>
    <property type="evidence" value="ECO:0007669"/>
    <property type="project" value="TreeGrafter"/>
</dbReference>
<organism evidence="7 8">
    <name type="scientific">Agrilus planipennis</name>
    <name type="common">Emerald ash borer</name>
    <name type="synonym">Agrilus marcopoli</name>
    <dbReference type="NCBI Taxonomy" id="224129"/>
    <lineage>
        <taxon>Eukaryota</taxon>
        <taxon>Metazoa</taxon>
        <taxon>Ecdysozoa</taxon>
        <taxon>Arthropoda</taxon>
        <taxon>Hexapoda</taxon>
        <taxon>Insecta</taxon>
        <taxon>Pterygota</taxon>
        <taxon>Neoptera</taxon>
        <taxon>Endopterygota</taxon>
        <taxon>Coleoptera</taxon>
        <taxon>Polyphaga</taxon>
        <taxon>Elateriformia</taxon>
        <taxon>Buprestoidea</taxon>
        <taxon>Buprestidae</taxon>
        <taxon>Agrilinae</taxon>
        <taxon>Agrilus</taxon>
    </lineage>
</organism>
<feature type="region of interest" description="Disordered" evidence="5">
    <location>
        <begin position="681"/>
        <end position="714"/>
    </location>
</feature>
<dbReference type="STRING" id="224129.A0A1W4WQN7"/>
<feature type="compositionally biased region" description="Basic and acidic residues" evidence="5">
    <location>
        <begin position="516"/>
        <end position="531"/>
    </location>
</feature>
<sequence>MLSASTCKEKNVKGTQKRYLNKPLYKQKFYLDVKNRAVASKLEAKIKELGGDIELFLVKDIKGLITDKDDLGVTNNKLFIPKTPQPGSNQSFFNSPIGNENDKARPKTRADAMLAKARVQSSVSTKDPLEEAKSWGISILSVEKAFVWLDKVELSVKLSLEKKKLKAIELKTPYLKFEAFDRKTRPVFQEIPNWPSFNLNGAKGEPAFICRSLREHTMTRKTRAQNAKTINLLQPGYCEACRVEYAYLEEHLKSDEHQNFINDSGNFKELDDLINDGCNISSFLKVNGASLGKYPDRNKCASPIKTTVSLKKMPRTRTSIVCDKQKPLISPTGNDSRHNLRTRRKNSVYNSISSGCEEEVVIKPVRELRSSTRLSAMTPKGNSMEDSDTWSSGRPKRSCIKQKRVSADERLVFDNKTYYRVEVLSNKLRSSAVPLRGPEAPKIQPNSEEGQEDKGLIVKFRKMRYSELARLNDEAENFLFPRRDESSSEEDVDDDAPHSTQSPRKDESSVLLSSESDTKISRIKNEEEHSMDSSCSEHSVGRKKKRRTQAEAFIADNQKYYKFEMPGSRLRYQGSYLSPIGAKNNGECLVNDRGSKSEQKEEFKEAKVDLNDIQFSFETVPKSEPWYQTFQRQDNGEEYYYCNFSDSGYWKPFILPYEIGPLPPVDPRICIMAYRQSQKQAEESTTLKENHFIPPESTSQGGGSTAASPVKPEPAQVENISKETFVQSDREIKVEHTTEIKNNNFRKPGRRRKGILLPSRNPRKSPRQHASTLAILSSLIHQRKRREGKNSRSPDNSSSITTLSSIPEERKITKTLNEIELEQDYESIAKSIDEVLSASLEETPVNVNLLREENYNEEVKLKHEMGALDLLEDYANHIQKQNQQKIVEIDNWPAKVSPGRRCGRKKKKNRTGWPNKNRRVYLKKEDKEDNDLSEQESMIDSPGVNQDSEDAEDDETNGLNNHKTAVNSNCKFDEQCMINSNSSSSGANVNNNEQQNGDKQGTITTMTMTNGPLSEPKRLDAKCREQRKSSSDFCAELVVVSVGEKITDGGGVNVDLDKWESAEKVLNARLSNSDTITADKQLQPIVRVEKLEGGATTTLKRERQSSLSPRRTNKRPRRMPASPKSPRILRKPRGRWYRERF</sequence>
<feature type="region of interest" description="Disordered" evidence="5">
    <location>
        <begin position="480"/>
        <end position="547"/>
    </location>
</feature>
<feature type="compositionally biased region" description="Polar residues" evidence="5">
    <location>
        <begin position="993"/>
        <end position="1002"/>
    </location>
</feature>
<dbReference type="RefSeq" id="XP_018326231.1">
    <property type="nucleotide sequence ID" value="XM_018470729.2"/>
</dbReference>
<evidence type="ECO:0000313" key="7">
    <source>
        <dbReference type="Proteomes" id="UP000192223"/>
    </source>
</evidence>
<dbReference type="InterPro" id="IPR051590">
    <property type="entry name" value="Replication_Regulatory_Kinase"/>
</dbReference>
<evidence type="ECO:0000256" key="2">
    <source>
        <dbReference type="ARBA" id="ARBA00022771"/>
    </source>
</evidence>
<reference evidence="8" key="1">
    <citation type="submission" date="2025-08" db="UniProtKB">
        <authorList>
            <consortium name="RefSeq"/>
        </authorList>
    </citation>
    <scope>IDENTIFICATION</scope>
    <source>
        <tissue evidence="8">Entire body</tissue>
    </source>
</reference>
<protein>
    <submittedName>
        <fullName evidence="8">Protein chiffon isoform X1</fullName>
    </submittedName>
</protein>
<dbReference type="OrthoDB" id="21380at2759"/>
<feature type="region of interest" description="Disordered" evidence="5">
    <location>
        <begin position="897"/>
        <end position="961"/>
    </location>
</feature>
<dbReference type="SMART" id="SM00586">
    <property type="entry name" value="ZnF_DBF"/>
    <property type="match status" value="1"/>
</dbReference>
<feature type="domain" description="DBF4-type" evidence="6">
    <location>
        <begin position="231"/>
        <end position="280"/>
    </location>
</feature>
<dbReference type="InterPro" id="IPR006572">
    <property type="entry name" value="Znf_DBF"/>
</dbReference>
<evidence type="ECO:0000259" key="6">
    <source>
        <dbReference type="PROSITE" id="PS51265"/>
    </source>
</evidence>